<evidence type="ECO:0000313" key="2">
    <source>
        <dbReference type="EMBL" id="MFC7277757.1"/>
    </source>
</evidence>
<accession>A0ABW2I007</accession>
<sequence>MTQSDTYFVKSIGDGAKVTFGGAEIAGHTIKGRGSGELLVHGAGTLLVHLKAEAGFDQDGHMHPDHESIGYVVSGKFEMKVGDGPVQILEAGDTWYHPANTWHTCKALEDAVALEFHAPLRPDLLKLFGQA</sequence>
<gene>
    <name evidence="2" type="ORF">ACFQS1_27535</name>
</gene>
<dbReference type="PANTHER" id="PTHR40112:SF1">
    <property type="entry name" value="H2HPP ISOMERASE"/>
    <property type="match status" value="1"/>
</dbReference>
<dbReference type="Pfam" id="PF07883">
    <property type="entry name" value="Cupin_2"/>
    <property type="match status" value="1"/>
</dbReference>
<reference evidence="3" key="1">
    <citation type="journal article" date="2019" name="Int. J. Syst. Evol. Microbiol.">
        <title>The Global Catalogue of Microorganisms (GCM) 10K type strain sequencing project: providing services to taxonomists for standard genome sequencing and annotation.</title>
        <authorList>
            <consortium name="The Broad Institute Genomics Platform"/>
            <consortium name="The Broad Institute Genome Sequencing Center for Infectious Disease"/>
            <person name="Wu L."/>
            <person name="Ma J."/>
        </authorList>
    </citation>
    <scope>NUCLEOTIDE SEQUENCE [LARGE SCALE GENOMIC DNA]</scope>
    <source>
        <strain evidence="3">XZYJT-10</strain>
    </source>
</reference>
<dbReference type="InterPro" id="IPR014710">
    <property type="entry name" value="RmlC-like_jellyroll"/>
</dbReference>
<keyword evidence="3" id="KW-1185">Reference proteome</keyword>
<proteinExistence type="predicted"/>
<organism evidence="2 3">
    <name type="scientific">Paractinoplanes rhizophilus</name>
    <dbReference type="NCBI Taxonomy" id="1416877"/>
    <lineage>
        <taxon>Bacteria</taxon>
        <taxon>Bacillati</taxon>
        <taxon>Actinomycetota</taxon>
        <taxon>Actinomycetes</taxon>
        <taxon>Micromonosporales</taxon>
        <taxon>Micromonosporaceae</taxon>
        <taxon>Paractinoplanes</taxon>
    </lineage>
</organism>
<dbReference type="InterPro" id="IPR011051">
    <property type="entry name" value="RmlC_Cupin_sf"/>
</dbReference>
<dbReference type="Proteomes" id="UP001596548">
    <property type="component" value="Unassembled WGS sequence"/>
</dbReference>
<dbReference type="EMBL" id="JBHTBJ010000025">
    <property type="protein sequence ID" value="MFC7277757.1"/>
    <property type="molecule type" value="Genomic_DNA"/>
</dbReference>
<feature type="domain" description="Cupin type-2" evidence="1">
    <location>
        <begin position="58"/>
        <end position="113"/>
    </location>
</feature>
<dbReference type="InterPro" id="IPR052535">
    <property type="entry name" value="Bacilysin_H2HPP_isomerase"/>
</dbReference>
<protein>
    <submittedName>
        <fullName evidence="2">Cupin domain-containing protein</fullName>
    </submittedName>
</protein>
<evidence type="ECO:0000313" key="3">
    <source>
        <dbReference type="Proteomes" id="UP001596548"/>
    </source>
</evidence>
<dbReference type="RefSeq" id="WP_378973759.1">
    <property type="nucleotide sequence ID" value="NZ_JBHTBJ010000025.1"/>
</dbReference>
<dbReference type="Gene3D" id="2.60.120.10">
    <property type="entry name" value="Jelly Rolls"/>
    <property type="match status" value="1"/>
</dbReference>
<evidence type="ECO:0000259" key="1">
    <source>
        <dbReference type="Pfam" id="PF07883"/>
    </source>
</evidence>
<comment type="caution">
    <text evidence="2">The sequence shown here is derived from an EMBL/GenBank/DDBJ whole genome shotgun (WGS) entry which is preliminary data.</text>
</comment>
<dbReference type="InterPro" id="IPR013096">
    <property type="entry name" value="Cupin_2"/>
</dbReference>
<dbReference type="PANTHER" id="PTHR40112">
    <property type="entry name" value="H2HPP ISOMERASE"/>
    <property type="match status" value="1"/>
</dbReference>
<dbReference type="SUPFAM" id="SSF51182">
    <property type="entry name" value="RmlC-like cupins"/>
    <property type="match status" value="1"/>
</dbReference>
<name>A0ABW2I007_9ACTN</name>